<protein>
    <submittedName>
        <fullName evidence="2">Uncharacterized protein</fullName>
    </submittedName>
</protein>
<comment type="caution">
    <text evidence="2">The sequence shown here is derived from an EMBL/GenBank/DDBJ whole genome shotgun (WGS) entry which is preliminary data.</text>
</comment>
<dbReference type="AlphaFoldDB" id="A0A9P5SQN1"/>
<reference evidence="2" key="1">
    <citation type="journal article" date="2020" name="Fungal Divers.">
        <title>Resolving the Mortierellaceae phylogeny through synthesis of multi-gene phylogenetics and phylogenomics.</title>
        <authorList>
            <person name="Vandepol N."/>
            <person name="Liber J."/>
            <person name="Desiro A."/>
            <person name="Na H."/>
            <person name="Kennedy M."/>
            <person name="Barry K."/>
            <person name="Grigoriev I.V."/>
            <person name="Miller A.N."/>
            <person name="O'Donnell K."/>
            <person name="Stajich J.E."/>
            <person name="Bonito G."/>
        </authorList>
    </citation>
    <scope>NUCLEOTIDE SEQUENCE</scope>
    <source>
        <strain evidence="2">NVP1</strain>
    </source>
</reference>
<accession>A0A9P5SQN1</accession>
<evidence type="ECO:0000256" key="1">
    <source>
        <dbReference type="SAM" id="MobiDB-lite"/>
    </source>
</evidence>
<evidence type="ECO:0000313" key="3">
    <source>
        <dbReference type="Proteomes" id="UP000696485"/>
    </source>
</evidence>
<evidence type="ECO:0000313" key="2">
    <source>
        <dbReference type="EMBL" id="KAF9336211.1"/>
    </source>
</evidence>
<gene>
    <name evidence="2" type="ORF">BG006_009375</name>
</gene>
<feature type="region of interest" description="Disordered" evidence="1">
    <location>
        <begin position="1"/>
        <end position="21"/>
    </location>
</feature>
<dbReference type="EMBL" id="JAAAUY010000068">
    <property type="protein sequence ID" value="KAF9336211.1"/>
    <property type="molecule type" value="Genomic_DNA"/>
</dbReference>
<keyword evidence="3" id="KW-1185">Reference proteome</keyword>
<proteinExistence type="predicted"/>
<sequence length="851" mass="97310">MEAFAPDEGSNTEATRSDERTVIQNMEELPLSVRHSQNGYCVVLKDRVVLNPLDAAQRLLHAIKSDLREYRLLLDSFLLVPSGNRDHFLRALVTSEYHYNTLLDKLNVLSDSGPSVRNEMLYLKREAIEARQKLLEIDRIKRLRTPMDLSSDRLAFCQPRLFLVLPTRLASSGDLLESAQIFRLYYMCEVGASLTAYPQFLHLSNHPGYDLRWPKEFMQRFGQYALTMLEMAKHGIENAYVLPPLETFGILQSFNAAGTPSHQLQSRTIGPLVDQAILYLQELSGMQRRGNVWPTPLDSQQIKEYVLHQDEHDGAGGLWRCTDSSLKTRWLCQNHSNIAKVFSDYKQPPERAKNAQLGSFTFAFQSLDQINALYGPFRDQMLAPDVTVSLAQKVSSQQLGYIVMEASKRGIKVLRLHGVGEDVHSLAVLEERADLFHRLVISVSLQMLVLSHYPRHFEEYVYLGRKEVHSHGVLLNNGLKSAVIDWQQLRSGLDQFRNRIELANRQNTALYMNVLTGILTHLDAVDIKGIDLFHGNTWQGRLGVTECVVYGLSEVVFPSKIFRPEGIPLETLRRTIHRLEASADPSQIFYLMDNHPTLQHLELLIIESEAFTELIADIYHHWNFTQQLHLVLAEKGQRVGIRHIAAFAIWSESSAHKAIVCENWTGDYVIGRSWNATLLEAVTREYPTMLTSFTLDFSSITDKGLTMIQSVLHRSRLEHLHIRHLSFEPGRQDKIGCVLRSIQWSTIKSLVLFGDNIDSWLRFWMDDATSLFMGSSSLLLLRRLEMIGTRSARPLSHQSCLCWHSLLYSSSFSLSEMSMENIQLQNPHDWGLILGSVDLESLELHWYNCNF</sequence>
<organism evidence="2 3">
    <name type="scientific">Podila minutissima</name>
    <dbReference type="NCBI Taxonomy" id="64525"/>
    <lineage>
        <taxon>Eukaryota</taxon>
        <taxon>Fungi</taxon>
        <taxon>Fungi incertae sedis</taxon>
        <taxon>Mucoromycota</taxon>
        <taxon>Mortierellomycotina</taxon>
        <taxon>Mortierellomycetes</taxon>
        <taxon>Mortierellales</taxon>
        <taxon>Mortierellaceae</taxon>
        <taxon>Podila</taxon>
    </lineage>
</organism>
<dbReference type="Proteomes" id="UP000696485">
    <property type="component" value="Unassembled WGS sequence"/>
</dbReference>
<name>A0A9P5SQN1_9FUNG</name>